<dbReference type="Proteomes" id="UP000821845">
    <property type="component" value="Chromosome 4"/>
</dbReference>
<proteinExistence type="predicted"/>
<sequence>MAVKTGAFKERTFLREEVEQDDVISRPGVRASNVAGYVKVRYSPVCGRAKEATGSSCKLDLFFGLL</sequence>
<gene>
    <name evidence="1" type="ORF">HPB50_018659</name>
</gene>
<evidence type="ECO:0000313" key="1">
    <source>
        <dbReference type="EMBL" id="KAH6933878.1"/>
    </source>
</evidence>
<organism evidence="1 2">
    <name type="scientific">Hyalomma asiaticum</name>
    <name type="common">Tick</name>
    <dbReference type="NCBI Taxonomy" id="266040"/>
    <lineage>
        <taxon>Eukaryota</taxon>
        <taxon>Metazoa</taxon>
        <taxon>Ecdysozoa</taxon>
        <taxon>Arthropoda</taxon>
        <taxon>Chelicerata</taxon>
        <taxon>Arachnida</taxon>
        <taxon>Acari</taxon>
        <taxon>Parasitiformes</taxon>
        <taxon>Ixodida</taxon>
        <taxon>Ixodoidea</taxon>
        <taxon>Ixodidae</taxon>
        <taxon>Hyalomminae</taxon>
        <taxon>Hyalomma</taxon>
    </lineage>
</organism>
<evidence type="ECO:0000313" key="2">
    <source>
        <dbReference type="Proteomes" id="UP000821845"/>
    </source>
</evidence>
<comment type="caution">
    <text evidence="1">The sequence shown here is derived from an EMBL/GenBank/DDBJ whole genome shotgun (WGS) entry which is preliminary data.</text>
</comment>
<dbReference type="EMBL" id="CM023484">
    <property type="protein sequence ID" value="KAH6933878.1"/>
    <property type="molecule type" value="Genomic_DNA"/>
</dbReference>
<name>A0ACB7SGL6_HYAAI</name>
<keyword evidence="2" id="KW-1185">Reference proteome</keyword>
<reference evidence="1" key="1">
    <citation type="submission" date="2020-05" db="EMBL/GenBank/DDBJ databases">
        <title>Large-scale comparative analyses of tick genomes elucidate their genetic diversity and vector capacities.</title>
        <authorList>
            <person name="Jia N."/>
            <person name="Wang J."/>
            <person name="Shi W."/>
            <person name="Du L."/>
            <person name="Sun Y."/>
            <person name="Zhan W."/>
            <person name="Jiang J."/>
            <person name="Wang Q."/>
            <person name="Zhang B."/>
            <person name="Ji P."/>
            <person name="Sakyi L.B."/>
            <person name="Cui X."/>
            <person name="Yuan T."/>
            <person name="Jiang B."/>
            <person name="Yang W."/>
            <person name="Lam T.T.-Y."/>
            <person name="Chang Q."/>
            <person name="Ding S."/>
            <person name="Wang X."/>
            <person name="Zhu J."/>
            <person name="Ruan X."/>
            <person name="Zhao L."/>
            <person name="Wei J."/>
            <person name="Que T."/>
            <person name="Du C."/>
            <person name="Cheng J."/>
            <person name="Dai P."/>
            <person name="Han X."/>
            <person name="Huang E."/>
            <person name="Gao Y."/>
            <person name="Liu J."/>
            <person name="Shao H."/>
            <person name="Ye R."/>
            <person name="Li L."/>
            <person name="Wei W."/>
            <person name="Wang X."/>
            <person name="Wang C."/>
            <person name="Yang T."/>
            <person name="Huo Q."/>
            <person name="Li W."/>
            <person name="Guo W."/>
            <person name="Chen H."/>
            <person name="Zhou L."/>
            <person name="Ni X."/>
            <person name="Tian J."/>
            <person name="Zhou Y."/>
            <person name="Sheng Y."/>
            <person name="Liu T."/>
            <person name="Pan Y."/>
            <person name="Xia L."/>
            <person name="Li J."/>
            <person name="Zhao F."/>
            <person name="Cao W."/>
        </authorList>
    </citation>
    <scope>NUCLEOTIDE SEQUENCE</scope>
    <source>
        <strain evidence="1">Hyas-2018</strain>
    </source>
</reference>
<protein>
    <submittedName>
        <fullName evidence="1">Uncharacterized protein</fullName>
    </submittedName>
</protein>
<accession>A0ACB7SGL6</accession>